<dbReference type="Proteomes" id="UP001492380">
    <property type="component" value="Unassembled WGS sequence"/>
</dbReference>
<organism evidence="2 3">
    <name type="scientific">Phyllosticta capitalensis</name>
    <dbReference type="NCBI Taxonomy" id="121624"/>
    <lineage>
        <taxon>Eukaryota</taxon>
        <taxon>Fungi</taxon>
        <taxon>Dikarya</taxon>
        <taxon>Ascomycota</taxon>
        <taxon>Pezizomycotina</taxon>
        <taxon>Dothideomycetes</taxon>
        <taxon>Dothideomycetes incertae sedis</taxon>
        <taxon>Botryosphaeriales</taxon>
        <taxon>Phyllostictaceae</taxon>
        <taxon>Phyllosticta</taxon>
    </lineage>
</organism>
<protein>
    <recommendedName>
        <fullName evidence="4">Secreted protein</fullName>
    </recommendedName>
</protein>
<reference evidence="2 3" key="1">
    <citation type="submission" date="2024-04" db="EMBL/GenBank/DDBJ databases">
        <title>Phyllosticta paracitricarpa is synonymous to the EU quarantine fungus P. citricarpa based on phylogenomic analyses.</title>
        <authorList>
            <consortium name="Lawrence Berkeley National Laboratory"/>
            <person name="Van Ingen-Buijs V.A."/>
            <person name="Van Westerhoven A.C."/>
            <person name="Haridas S."/>
            <person name="Skiadas P."/>
            <person name="Martin F."/>
            <person name="Groenewald J.Z."/>
            <person name="Crous P.W."/>
            <person name="Seidl M.F."/>
        </authorList>
    </citation>
    <scope>NUCLEOTIDE SEQUENCE [LARGE SCALE GENOMIC DNA]</scope>
    <source>
        <strain evidence="2 3">CBS 123374</strain>
    </source>
</reference>
<proteinExistence type="predicted"/>
<sequence>MATTTAAGRTCWVCFLTSNFFSTSPSLRLLLVLAAGHDVDAMQAGQPSTRRQHRFGSGIVCRTTRSLVCFSPTANQPSPSFSLAIRSLCGRVGAEVPASDVCACACAEPLSRQTKNSLTAVERNWRPLSFFSHVNLPFQCCSLFSMPILDCGNATQIFPGVATIHRLRCAVVAQLRIIPA</sequence>
<feature type="signal peptide" evidence="1">
    <location>
        <begin position="1"/>
        <end position="41"/>
    </location>
</feature>
<accession>A0ABR1Z2Y8</accession>
<dbReference type="EMBL" id="JBBWRZ010000001">
    <property type="protein sequence ID" value="KAK8246766.1"/>
    <property type="molecule type" value="Genomic_DNA"/>
</dbReference>
<comment type="caution">
    <text evidence="2">The sequence shown here is derived from an EMBL/GenBank/DDBJ whole genome shotgun (WGS) entry which is preliminary data.</text>
</comment>
<feature type="chain" id="PRO_5047207442" description="Secreted protein" evidence="1">
    <location>
        <begin position="42"/>
        <end position="180"/>
    </location>
</feature>
<evidence type="ECO:0000313" key="2">
    <source>
        <dbReference type="EMBL" id="KAK8246766.1"/>
    </source>
</evidence>
<evidence type="ECO:0000313" key="3">
    <source>
        <dbReference type="Proteomes" id="UP001492380"/>
    </source>
</evidence>
<evidence type="ECO:0008006" key="4">
    <source>
        <dbReference type="Google" id="ProtNLM"/>
    </source>
</evidence>
<keyword evidence="1" id="KW-0732">Signal</keyword>
<gene>
    <name evidence="2" type="ORF">HDK90DRAFT_472694</name>
</gene>
<evidence type="ECO:0000256" key="1">
    <source>
        <dbReference type="SAM" id="SignalP"/>
    </source>
</evidence>
<name>A0ABR1Z2Y8_9PEZI</name>
<keyword evidence="3" id="KW-1185">Reference proteome</keyword>